<keyword evidence="2" id="KW-1185">Reference proteome</keyword>
<organism evidence="1 2">
    <name type="scientific">Coprobacter tertius</name>
    <dbReference type="NCBI Taxonomy" id="2944915"/>
    <lineage>
        <taxon>Bacteria</taxon>
        <taxon>Pseudomonadati</taxon>
        <taxon>Bacteroidota</taxon>
        <taxon>Bacteroidia</taxon>
        <taxon>Bacteroidales</taxon>
        <taxon>Barnesiellaceae</taxon>
        <taxon>Coprobacter</taxon>
    </lineage>
</organism>
<reference evidence="1 2" key="1">
    <citation type="submission" date="2022-07" db="EMBL/GenBank/DDBJ databases">
        <title>Fecal culturing of patients with breast cancer.</title>
        <authorList>
            <person name="Teng N.M.Y."/>
            <person name="Kiu R."/>
            <person name="Evans R."/>
            <person name="Baker D.J."/>
            <person name="Zenner C."/>
            <person name="Robinson S.D."/>
            <person name="Hall L.J."/>
        </authorList>
    </citation>
    <scope>NUCLEOTIDE SEQUENCE [LARGE SCALE GENOMIC DNA]</scope>
    <source>
        <strain evidence="1 2">LH1063</strain>
    </source>
</reference>
<dbReference type="EMBL" id="JANDHW010000003">
    <property type="protein sequence ID" value="MCP9611414.1"/>
    <property type="molecule type" value="Genomic_DNA"/>
</dbReference>
<proteinExistence type="predicted"/>
<comment type="caution">
    <text evidence="1">The sequence shown here is derived from an EMBL/GenBank/DDBJ whole genome shotgun (WGS) entry which is preliminary data.</text>
</comment>
<sequence length="226" mass="26311">MNYYQRENPGNNRAAAPTGAAAQIRQWVDYSAVYKRIINNYNISPYYMPDEKGQHVIVNVLNAYMVPLRKVNNHPIDDGSITLLSVTVSELDRNGNYKIKKQIIKYPLTLRINDTGAFFPIERSVVFSKVPPDALIRIEIEFYVEVKCLYPAKCTEKADIRLKQDFEYDRNKNAWRPINNLPYPLEKISIHKDNFAGATIDFTLYYRFSFDKVIYPISETNHECEI</sequence>
<protein>
    <submittedName>
        <fullName evidence="1">Uncharacterized protein</fullName>
    </submittedName>
</protein>
<accession>A0ABT1MGB9</accession>
<gene>
    <name evidence="1" type="ORF">NMU02_04840</name>
</gene>
<evidence type="ECO:0000313" key="1">
    <source>
        <dbReference type="EMBL" id="MCP9611414.1"/>
    </source>
</evidence>
<evidence type="ECO:0000313" key="2">
    <source>
        <dbReference type="Proteomes" id="UP001205603"/>
    </source>
</evidence>
<name>A0ABT1MGB9_9BACT</name>
<dbReference type="Proteomes" id="UP001205603">
    <property type="component" value="Unassembled WGS sequence"/>
</dbReference>
<dbReference type="RefSeq" id="WP_255026164.1">
    <property type="nucleotide sequence ID" value="NZ_JANDHW010000003.1"/>
</dbReference>